<reference evidence="1 2" key="1">
    <citation type="submission" date="2019-08" db="EMBL/GenBank/DDBJ databases">
        <title>The genome of the soybean aphid Biotype 1, its phylome, world population structure and adaptation to the North American continent.</title>
        <authorList>
            <person name="Giordano R."/>
            <person name="Donthu R.K."/>
            <person name="Hernandez A.G."/>
            <person name="Wright C.L."/>
            <person name="Zimin A.V."/>
        </authorList>
    </citation>
    <scope>NUCLEOTIDE SEQUENCE [LARGE SCALE GENOMIC DNA]</scope>
    <source>
        <tissue evidence="1">Whole aphids</tissue>
    </source>
</reference>
<feature type="non-terminal residue" evidence="1">
    <location>
        <position position="1"/>
    </location>
</feature>
<accession>A0A6G0TVS7</accession>
<proteinExistence type="predicted"/>
<keyword evidence="2" id="KW-1185">Reference proteome</keyword>
<name>A0A6G0TVS7_APHGL</name>
<gene>
    <name evidence="1" type="ORF">AGLY_005672</name>
</gene>
<dbReference type="EMBL" id="VYZN01000016">
    <property type="protein sequence ID" value="KAE9538573.1"/>
    <property type="molecule type" value="Genomic_DNA"/>
</dbReference>
<sequence>IDTVNLRLKKEQQILSDHIVLKSKVTRIKYQQTIRTMVLTVDTVRRYKEKNIYNMVENIVTKISKNVELYSSHYNTIMNTYKKIGQISGNKESIKTKINIGTAMLQCYTGCLDVFMIRMELYIERLPCQNISPLLIIQLITHKLRVYDYKTIQLSQCRLTFTDAKKQDSLLLLNTPPLFSWNNRINIVSFIVWSFNRFRFSLTSSSNVETCVMEFKYLNNFCRVITKAVLNNIHNYY</sequence>
<evidence type="ECO:0000313" key="2">
    <source>
        <dbReference type="Proteomes" id="UP000475862"/>
    </source>
</evidence>
<protein>
    <submittedName>
        <fullName evidence="1">Uncharacterized protein</fullName>
    </submittedName>
</protein>
<dbReference type="Proteomes" id="UP000475862">
    <property type="component" value="Unassembled WGS sequence"/>
</dbReference>
<organism evidence="1 2">
    <name type="scientific">Aphis glycines</name>
    <name type="common">Soybean aphid</name>
    <dbReference type="NCBI Taxonomy" id="307491"/>
    <lineage>
        <taxon>Eukaryota</taxon>
        <taxon>Metazoa</taxon>
        <taxon>Ecdysozoa</taxon>
        <taxon>Arthropoda</taxon>
        <taxon>Hexapoda</taxon>
        <taxon>Insecta</taxon>
        <taxon>Pterygota</taxon>
        <taxon>Neoptera</taxon>
        <taxon>Paraneoptera</taxon>
        <taxon>Hemiptera</taxon>
        <taxon>Sternorrhyncha</taxon>
        <taxon>Aphidomorpha</taxon>
        <taxon>Aphidoidea</taxon>
        <taxon>Aphididae</taxon>
        <taxon>Aphidini</taxon>
        <taxon>Aphis</taxon>
        <taxon>Aphis</taxon>
    </lineage>
</organism>
<evidence type="ECO:0000313" key="1">
    <source>
        <dbReference type="EMBL" id="KAE9538573.1"/>
    </source>
</evidence>
<comment type="caution">
    <text evidence="1">The sequence shown here is derived from an EMBL/GenBank/DDBJ whole genome shotgun (WGS) entry which is preliminary data.</text>
</comment>
<dbReference type="AlphaFoldDB" id="A0A6G0TVS7"/>